<evidence type="ECO:0000313" key="1">
    <source>
        <dbReference type="EMBL" id="KHG28914.1"/>
    </source>
</evidence>
<dbReference type="Proteomes" id="UP000032142">
    <property type="component" value="Unassembled WGS sequence"/>
</dbReference>
<dbReference type="AlphaFoldDB" id="A0A0B0PWU3"/>
<organism evidence="1 2">
    <name type="scientific">Gossypium arboreum</name>
    <name type="common">Tree cotton</name>
    <name type="synonym">Gossypium nanking</name>
    <dbReference type="NCBI Taxonomy" id="29729"/>
    <lineage>
        <taxon>Eukaryota</taxon>
        <taxon>Viridiplantae</taxon>
        <taxon>Streptophyta</taxon>
        <taxon>Embryophyta</taxon>
        <taxon>Tracheophyta</taxon>
        <taxon>Spermatophyta</taxon>
        <taxon>Magnoliopsida</taxon>
        <taxon>eudicotyledons</taxon>
        <taxon>Gunneridae</taxon>
        <taxon>Pentapetalae</taxon>
        <taxon>rosids</taxon>
        <taxon>malvids</taxon>
        <taxon>Malvales</taxon>
        <taxon>Malvaceae</taxon>
        <taxon>Malvoideae</taxon>
        <taxon>Gossypium</taxon>
    </lineage>
</organism>
<dbReference type="EMBL" id="KN447016">
    <property type="protein sequence ID" value="KHG28914.1"/>
    <property type="molecule type" value="Genomic_DNA"/>
</dbReference>
<name>A0A0B0PWU3_GOSAR</name>
<protein>
    <submittedName>
        <fullName evidence="1">Uncharacterized protein</fullName>
    </submittedName>
</protein>
<sequence length="52" mass="5703">MGCSGPFGFGLDIWVLGPKIGLQQLPLFVHCCVTGIEQRYKERPILPSLAES</sequence>
<keyword evidence="2" id="KW-1185">Reference proteome</keyword>
<accession>A0A0B0PWU3</accession>
<gene>
    <name evidence="1" type="ORF">F383_35902</name>
</gene>
<reference evidence="2" key="1">
    <citation type="submission" date="2014-09" db="EMBL/GenBank/DDBJ databases">
        <authorList>
            <person name="Mudge J."/>
            <person name="Ramaraj T."/>
            <person name="Lindquist I.E."/>
            <person name="Bharti A.K."/>
            <person name="Sundararajan A."/>
            <person name="Cameron C.T."/>
            <person name="Woodward J.E."/>
            <person name="May G.D."/>
            <person name="Brubaker C."/>
            <person name="Broadhvest J."/>
            <person name="Wilkins T.A."/>
        </authorList>
    </citation>
    <scope>NUCLEOTIDE SEQUENCE</scope>
    <source>
        <strain evidence="2">cv. AKA8401</strain>
    </source>
</reference>
<evidence type="ECO:0000313" key="2">
    <source>
        <dbReference type="Proteomes" id="UP000032142"/>
    </source>
</evidence>
<proteinExistence type="predicted"/>